<dbReference type="InterPro" id="IPR001314">
    <property type="entry name" value="Peptidase_S1A"/>
</dbReference>
<evidence type="ECO:0000313" key="10">
    <source>
        <dbReference type="Proteomes" id="UP000694380"/>
    </source>
</evidence>
<dbReference type="PANTHER" id="PTHR24252:SF26">
    <property type="entry name" value="TRANSMEMBRANE SERINE PROTEASE 9"/>
    <property type="match status" value="1"/>
</dbReference>
<organism evidence="9 10">
    <name type="scientific">Chrysemys picta bellii</name>
    <name type="common">Western painted turtle</name>
    <name type="synonym">Emys bellii</name>
    <dbReference type="NCBI Taxonomy" id="8478"/>
    <lineage>
        <taxon>Eukaryota</taxon>
        <taxon>Metazoa</taxon>
        <taxon>Chordata</taxon>
        <taxon>Craniata</taxon>
        <taxon>Vertebrata</taxon>
        <taxon>Euteleostomi</taxon>
        <taxon>Archelosauria</taxon>
        <taxon>Testudinata</taxon>
        <taxon>Testudines</taxon>
        <taxon>Cryptodira</taxon>
        <taxon>Durocryptodira</taxon>
        <taxon>Testudinoidea</taxon>
        <taxon>Emydidae</taxon>
        <taxon>Chrysemys</taxon>
    </lineage>
</organism>
<sequence>PGPGRAELGDRPSRGLRSRGRVAPEGVKPRRAGCGPTRQHPALYGPAAASGRPAINVPDLALSCYQPAGVRAPSLPISRGSENTDGLCFGFCLECGGRPGLSKPSKIVGGIEASKGEIPWQVSLKEGSRHFCGATVIGERWLLSAAHCFNQTKLEYLKAYLGTTSLTGADGNAVKVSIKKVVQHPSYNPIILDFDVAVLELASPLRFNKFIQPVCLPLAVQKFPVGKKCMISGWGNLSDLSTCNVLYNFSLTDRMICAGFLEGRVDSCQGDSGGPLACEETPGLFYLAGVVSWGIGCAQAKRPGVYSRITKLKDWILDAISSKPNLSSGAGTSPSTATARTSTTSSSPAQPSSNEATTSPASQITTKPAATPRKTTTAAPKTTGAARPSQLPGNRLGLGLGCL</sequence>
<keyword evidence="2" id="KW-0732">Signal</keyword>
<dbReference type="InterPro" id="IPR043504">
    <property type="entry name" value="Peptidase_S1_PA_chymotrypsin"/>
</dbReference>
<keyword evidence="3 6" id="KW-0378">Hydrolase</keyword>
<evidence type="ECO:0000259" key="8">
    <source>
        <dbReference type="PROSITE" id="PS50240"/>
    </source>
</evidence>
<dbReference type="InterPro" id="IPR033116">
    <property type="entry name" value="TRYPSIN_SER"/>
</dbReference>
<dbReference type="InterPro" id="IPR001254">
    <property type="entry name" value="Trypsin_dom"/>
</dbReference>
<dbReference type="PROSITE" id="PS50240">
    <property type="entry name" value="TRYPSIN_DOM"/>
    <property type="match status" value="1"/>
</dbReference>
<feature type="domain" description="Peptidase S1" evidence="8">
    <location>
        <begin position="107"/>
        <end position="321"/>
    </location>
</feature>
<dbReference type="GO" id="GO:0004252">
    <property type="term" value="F:serine-type endopeptidase activity"/>
    <property type="evidence" value="ECO:0007669"/>
    <property type="project" value="InterPro"/>
</dbReference>
<feature type="compositionally biased region" description="Low complexity" evidence="7">
    <location>
        <begin position="365"/>
        <end position="388"/>
    </location>
</feature>
<reference evidence="9" key="2">
    <citation type="submission" date="2025-09" db="UniProtKB">
        <authorList>
            <consortium name="Ensembl"/>
        </authorList>
    </citation>
    <scope>IDENTIFICATION</scope>
</reference>
<dbReference type="GO" id="GO:0006508">
    <property type="term" value="P:proteolysis"/>
    <property type="evidence" value="ECO:0007669"/>
    <property type="project" value="UniProtKB-KW"/>
</dbReference>
<feature type="region of interest" description="Disordered" evidence="7">
    <location>
        <begin position="325"/>
        <end position="403"/>
    </location>
</feature>
<dbReference type="PANTHER" id="PTHR24252">
    <property type="entry name" value="ACROSIN-RELATED"/>
    <property type="match status" value="1"/>
</dbReference>
<dbReference type="PRINTS" id="PR00722">
    <property type="entry name" value="CHYMOTRYPSIN"/>
</dbReference>
<dbReference type="InterPro" id="IPR009003">
    <property type="entry name" value="Peptidase_S1_PA"/>
</dbReference>
<reference evidence="9" key="1">
    <citation type="submission" date="2025-08" db="UniProtKB">
        <authorList>
            <consortium name="Ensembl"/>
        </authorList>
    </citation>
    <scope>IDENTIFICATION</scope>
</reference>
<name>A0A8C3FHT8_CHRPI</name>
<evidence type="ECO:0000256" key="6">
    <source>
        <dbReference type="RuleBase" id="RU363034"/>
    </source>
</evidence>
<accession>A0A8C3FHT8</accession>
<evidence type="ECO:0000313" key="9">
    <source>
        <dbReference type="Ensembl" id="ENSCPBP00000005816.1"/>
    </source>
</evidence>
<dbReference type="PROSITE" id="PS00134">
    <property type="entry name" value="TRYPSIN_HIS"/>
    <property type="match status" value="1"/>
</dbReference>
<evidence type="ECO:0000256" key="4">
    <source>
        <dbReference type="ARBA" id="ARBA00022825"/>
    </source>
</evidence>
<protein>
    <recommendedName>
        <fullName evidence="8">Peptidase S1 domain-containing protein</fullName>
    </recommendedName>
</protein>
<dbReference type="SUPFAM" id="SSF50494">
    <property type="entry name" value="Trypsin-like serine proteases"/>
    <property type="match status" value="1"/>
</dbReference>
<dbReference type="Gene3D" id="2.40.10.10">
    <property type="entry name" value="Trypsin-like serine proteases"/>
    <property type="match status" value="3"/>
</dbReference>
<dbReference type="InterPro" id="IPR018114">
    <property type="entry name" value="TRYPSIN_HIS"/>
</dbReference>
<evidence type="ECO:0000256" key="5">
    <source>
        <dbReference type="ARBA" id="ARBA00023157"/>
    </source>
</evidence>
<proteinExistence type="predicted"/>
<feature type="compositionally biased region" description="Low complexity" evidence="7">
    <location>
        <begin position="327"/>
        <end position="353"/>
    </location>
</feature>
<dbReference type="AlphaFoldDB" id="A0A8C3FHT8"/>
<keyword evidence="4 6" id="KW-0720">Serine protease</keyword>
<feature type="region of interest" description="Disordered" evidence="7">
    <location>
        <begin position="1"/>
        <end position="43"/>
    </location>
</feature>
<feature type="compositionally biased region" description="Polar residues" evidence="7">
    <location>
        <begin position="354"/>
        <end position="364"/>
    </location>
</feature>
<dbReference type="PROSITE" id="PS00135">
    <property type="entry name" value="TRYPSIN_SER"/>
    <property type="match status" value="1"/>
</dbReference>
<keyword evidence="1 6" id="KW-0645">Protease</keyword>
<evidence type="ECO:0000256" key="7">
    <source>
        <dbReference type="SAM" id="MobiDB-lite"/>
    </source>
</evidence>
<dbReference type="Ensembl" id="ENSCPBT00000007065.1">
    <property type="protein sequence ID" value="ENSCPBP00000005816.1"/>
    <property type="gene ID" value="ENSCPBG00000004634.1"/>
</dbReference>
<dbReference type="SMART" id="SM00020">
    <property type="entry name" value="Tryp_SPc"/>
    <property type="match status" value="1"/>
</dbReference>
<evidence type="ECO:0000256" key="3">
    <source>
        <dbReference type="ARBA" id="ARBA00022801"/>
    </source>
</evidence>
<dbReference type="Pfam" id="PF00089">
    <property type="entry name" value="Trypsin"/>
    <property type="match status" value="1"/>
</dbReference>
<evidence type="ECO:0000256" key="2">
    <source>
        <dbReference type="ARBA" id="ARBA00022729"/>
    </source>
</evidence>
<keyword evidence="5" id="KW-1015">Disulfide bond</keyword>
<evidence type="ECO:0000256" key="1">
    <source>
        <dbReference type="ARBA" id="ARBA00022670"/>
    </source>
</evidence>
<dbReference type="FunFam" id="2.40.10.10:FF:000120">
    <property type="entry name" value="Putative serine protease"/>
    <property type="match status" value="1"/>
</dbReference>
<keyword evidence="10" id="KW-1185">Reference proteome</keyword>
<dbReference type="CDD" id="cd00190">
    <property type="entry name" value="Tryp_SPc"/>
    <property type="match status" value="1"/>
</dbReference>
<dbReference type="Proteomes" id="UP000694380">
    <property type="component" value="Unplaced"/>
</dbReference>
<dbReference type="GeneTree" id="ENSGT00940000159993"/>